<dbReference type="GO" id="GO:0005524">
    <property type="term" value="F:ATP binding"/>
    <property type="evidence" value="ECO:0007669"/>
    <property type="project" value="UniProtKB-UniRule"/>
</dbReference>
<dbReference type="NCBIfam" id="NF010248">
    <property type="entry name" value="PRK13695.1"/>
    <property type="match status" value="1"/>
</dbReference>
<keyword evidence="2 4" id="KW-0378">Hydrolase</keyword>
<dbReference type="InterPro" id="IPR004948">
    <property type="entry name" value="Nuc-triphosphatase_THEP1"/>
</dbReference>
<keyword evidence="3 4" id="KW-0067">ATP-binding</keyword>
<evidence type="ECO:0000256" key="2">
    <source>
        <dbReference type="ARBA" id="ARBA00022801"/>
    </source>
</evidence>
<dbReference type="EC" id="3.6.1.15" evidence="4"/>
<dbReference type="CDD" id="cd19482">
    <property type="entry name" value="RecA-like_Thep1"/>
    <property type="match status" value="1"/>
</dbReference>
<comment type="function">
    <text evidence="4">Has nucleotide phosphatase activity towards ATP, GTP, CTP, TTP and UTP. May hydrolyze nucleoside diphosphates with lower efficiency.</text>
</comment>
<keyword evidence="1 4" id="KW-0547">Nucleotide-binding</keyword>
<dbReference type="SMART" id="SM00382">
    <property type="entry name" value="AAA"/>
    <property type="match status" value="1"/>
</dbReference>
<evidence type="ECO:0000256" key="3">
    <source>
        <dbReference type="ARBA" id="ARBA00022840"/>
    </source>
</evidence>
<dbReference type="GO" id="GO:0017111">
    <property type="term" value="F:ribonucleoside triphosphate phosphatase activity"/>
    <property type="evidence" value="ECO:0007669"/>
    <property type="project" value="UniProtKB-UniRule"/>
</dbReference>
<dbReference type="EMBL" id="LT670846">
    <property type="protein sequence ID" value="SHK53635.1"/>
    <property type="molecule type" value="Genomic_DNA"/>
</dbReference>
<dbReference type="InterPro" id="IPR003593">
    <property type="entry name" value="AAA+_ATPase"/>
</dbReference>
<organism evidence="6 7">
    <name type="scientific">Thermocrinis minervae</name>
    <dbReference type="NCBI Taxonomy" id="381751"/>
    <lineage>
        <taxon>Bacteria</taxon>
        <taxon>Pseudomonadati</taxon>
        <taxon>Aquificota</taxon>
        <taxon>Aquificia</taxon>
        <taxon>Aquificales</taxon>
        <taxon>Aquificaceae</taxon>
        <taxon>Thermocrinis</taxon>
    </lineage>
</organism>
<comment type="catalytic activity">
    <reaction evidence="4">
        <text>a ribonucleoside 5'-triphosphate + H2O = a ribonucleoside 5'-diphosphate + phosphate + H(+)</text>
        <dbReference type="Rhea" id="RHEA:23680"/>
        <dbReference type="ChEBI" id="CHEBI:15377"/>
        <dbReference type="ChEBI" id="CHEBI:15378"/>
        <dbReference type="ChEBI" id="CHEBI:43474"/>
        <dbReference type="ChEBI" id="CHEBI:57930"/>
        <dbReference type="ChEBI" id="CHEBI:61557"/>
        <dbReference type="EC" id="3.6.1.15"/>
    </reaction>
</comment>
<name>A0A1M6T9H1_9AQUI</name>
<dbReference type="PANTHER" id="PTHR43146:SF1">
    <property type="entry name" value="CANCER-RELATED NUCLEOSIDE-TRIPHOSPHATASE"/>
    <property type="match status" value="1"/>
</dbReference>
<dbReference type="AlphaFoldDB" id="A0A1M6T9H1"/>
<dbReference type="PANTHER" id="PTHR43146">
    <property type="entry name" value="CANCER-RELATED NUCLEOSIDE-TRIPHOSPHATASE"/>
    <property type="match status" value="1"/>
</dbReference>
<dbReference type="OrthoDB" id="9786803at2"/>
<dbReference type="Gene3D" id="3.40.50.300">
    <property type="entry name" value="P-loop containing nucleotide triphosphate hydrolases"/>
    <property type="match status" value="1"/>
</dbReference>
<protein>
    <recommendedName>
        <fullName evidence="4">Nucleoside-triphosphatase SAMN05444391_1359</fullName>
        <shortName evidence="4">NTPase</shortName>
        <ecNumber evidence="4">3.6.1.15</ecNumber>
    </recommendedName>
    <alternativeName>
        <fullName evidence="4">Nucleoside triphosphate phosphohydrolase</fullName>
    </alternativeName>
</protein>
<dbReference type="STRING" id="381751.SAMN05444391_1359"/>
<dbReference type="SUPFAM" id="SSF52540">
    <property type="entry name" value="P-loop containing nucleoside triphosphate hydrolases"/>
    <property type="match status" value="1"/>
</dbReference>
<feature type="domain" description="AAA+ ATPase" evidence="5">
    <location>
        <begin position="2"/>
        <end position="159"/>
    </location>
</feature>
<evidence type="ECO:0000313" key="6">
    <source>
        <dbReference type="EMBL" id="SHK53635.1"/>
    </source>
</evidence>
<evidence type="ECO:0000259" key="5">
    <source>
        <dbReference type="SMART" id="SM00382"/>
    </source>
</evidence>
<feature type="binding site" evidence="4">
    <location>
        <begin position="98"/>
        <end position="105"/>
    </location>
    <ligand>
        <name>ATP</name>
        <dbReference type="ChEBI" id="CHEBI:30616"/>
    </ligand>
</feature>
<dbReference type="Pfam" id="PF03266">
    <property type="entry name" value="NTPase_1"/>
    <property type="match status" value="1"/>
</dbReference>
<feature type="binding site" evidence="4">
    <location>
        <begin position="7"/>
        <end position="14"/>
    </location>
    <ligand>
        <name>ATP</name>
        <dbReference type="ChEBI" id="CHEBI:30616"/>
    </ligand>
</feature>
<evidence type="ECO:0000313" key="7">
    <source>
        <dbReference type="Proteomes" id="UP000189810"/>
    </source>
</evidence>
<proteinExistence type="inferred from homology"/>
<evidence type="ECO:0000256" key="1">
    <source>
        <dbReference type="ARBA" id="ARBA00022741"/>
    </source>
</evidence>
<dbReference type="HAMAP" id="MF_00796">
    <property type="entry name" value="NTPase_1"/>
    <property type="match status" value="1"/>
</dbReference>
<dbReference type="RefSeq" id="WP_079654451.1">
    <property type="nucleotide sequence ID" value="NZ_LT670846.1"/>
</dbReference>
<comment type="similarity">
    <text evidence="4">Belongs to the THEP1 NTPase family.</text>
</comment>
<accession>A0A1M6T9H1</accession>
<evidence type="ECO:0000256" key="4">
    <source>
        <dbReference type="HAMAP-Rule" id="MF_00796"/>
    </source>
</evidence>
<sequence>MKIIITGEPGIGKTTLIKNLVKRLKGKVIGFWTEEVRDEKTNQRTGFRVVSTEGKKSLFASKLFTSKYLVGSYGVNVQRFESVALEVLQKALKEKDKIIVIDEIGKMELFSKKFREILEQIMFNPSYKVIATIPIRDVHPLVKAIRRLPDGVLIEVTKENRNMLLEEILKLTQTF</sequence>
<keyword evidence="7" id="KW-1185">Reference proteome</keyword>
<reference evidence="6 7" key="1">
    <citation type="submission" date="2016-11" db="EMBL/GenBank/DDBJ databases">
        <authorList>
            <person name="Jaros S."/>
            <person name="Januszkiewicz K."/>
            <person name="Wedrychowicz H."/>
        </authorList>
    </citation>
    <scope>NUCLEOTIDE SEQUENCE [LARGE SCALE GENOMIC DNA]</scope>
    <source>
        <strain evidence="6 7">DSM 19557</strain>
    </source>
</reference>
<gene>
    <name evidence="6" type="ORF">SAMN05444391_1359</name>
</gene>
<dbReference type="Proteomes" id="UP000189810">
    <property type="component" value="Chromosome I"/>
</dbReference>
<dbReference type="InterPro" id="IPR027417">
    <property type="entry name" value="P-loop_NTPase"/>
</dbReference>